<protein>
    <recommendedName>
        <fullName evidence="2">Phosphoglycolate phosphatase</fullName>
    </recommendedName>
</protein>
<proteinExistence type="predicted"/>
<reference evidence="1" key="1">
    <citation type="submission" date="2019-08" db="EMBL/GenBank/DDBJ databases">
        <authorList>
            <person name="Kucharzyk K."/>
            <person name="Murdoch R.W."/>
            <person name="Higgins S."/>
            <person name="Loffler F."/>
        </authorList>
    </citation>
    <scope>NUCLEOTIDE SEQUENCE</scope>
</reference>
<dbReference type="AlphaFoldDB" id="A0A644W7X3"/>
<gene>
    <name evidence="1" type="ORF">SDC9_45898</name>
</gene>
<dbReference type="EMBL" id="VSSQ01000681">
    <property type="protein sequence ID" value="MPL99678.1"/>
    <property type="molecule type" value="Genomic_DNA"/>
</dbReference>
<comment type="caution">
    <text evidence="1">The sequence shown here is derived from an EMBL/GenBank/DDBJ whole genome shotgun (WGS) entry which is preliminary data.</text>
</comment>
<dbReference type="GO" id="GO:0006281">
    <property type="term" value="P:DNA repair"/>
    <property type="evidence" value="ECO:0007669"/>
    <property type="project" value="TreeGrafter"/>
</dbReference>
<dbReference type="InterPro" id="IPR023214">
    <property type="entry name" value="HAD_sf"/>
</dbReference>
<accession>A0A644W7X3</accession>
<dbReference type="SFLD" id="SFLDG01129">
    <property type="entry name" value="C1.5:_HAD__Beta-PGM__Phosphata"/>
    <property type="match status" value="1"/>
</dbReference>
<dbReference type="InterPro" id="IPR036412">
    <property type="entry name" value="HAD-like_sf"/>
</dbReference>
<dbReference type="SFLD" id="SFLDS00003">
    <property type="entry name" value="Haloacid_Dehalogenase"/>
    <property type="match status" value="1"/>
</dbReference>
<dbReference type="PANTHER" id="PTHR43434">
    <property type="entry name" value="PHOSPHOGLYCOLATE PHOSPHATASE"/>
    <property type="match status" value="1"/>
</dbReference>
<dbReference type="GO" id="GO:0008967">
    <property type="term" value="F:phosphoglycolate phosphatase activity"/>
    <property type="evidence" value="ECO:0007669"/>
    <property type="project" value="TreeGrafter"/>
</dbReference>
<name>A0A644W7X3_9ZZZZ</name>
<dbReference type="PANTHER" id="PTHR43434:SF1">
    <property type="entry name" value="PHOSPHOGLYCOLATE PHOSPHATASE"/>
    <property type="match status" value="1"/>
</dbReference>
<organism evidence="1">
    <name type="scientific">bioreactor metagenome</name>
    <dbReference type="NCBI Taxonomy" id="1076179"/>
    <lineage>
        <taxon>unclassified sequences</taxon>
        <taxon>metagenomes</taxon>
        <taxon>ecological metagenomes</taxon>
    </lineage>
</organism>
<sequence>MATARLNTILFDLDGTLLPLEQKQFMHGYFNLFEKCCVELGYDGSSALSALQFGLKAMLANDGTMTNKERFDQTFEHMTGIPVSEFNARLASFYEKDFHQLKAASKPSPLAPGLVSMVRSKGYDVVLATTPLFPWQGTYARLGWANLDPSLFSLITTYEDFSYAKPHVGYYQEILKSRSVKAEQCLMIGNDVGEDMIAQQLGMQVYLVTDCLINEQQDSLDSYRKGSLSDLIRFCEELPLCN</sequence>
<evidence type="ECO:0008006" key="2">
    <source>
        <dbReference type="Google" id="ProtNLM"/>
    </source>
</evidence>
<evidence type="ECO:0000313" key="1">
    <source>
        <dbReference type="EMBL" id="MPL99678.1"/>
    </source>
</evidence>
<dbReference type="InterPro" id="IPR050155">
    <property type="entry name" value="HAD-like_hydrolase_sf"/>
</dbReference>
<dbReference type="Gene3D" id="3.40.50.1000">
    <property type="entry name" value="HAD superfamily/HAD-like"/>
    <property type="match status" value="1"/>
</dbReference>
<dbReference type="Pfam" id="PF00702">
    <property type="entry name" value="Hydrolase"/>
    <property type="match status" value="1"/>
</dbReference>
<dbReference type="SUPFAM" id="SSF56784">
    <property type="entry name" value="HAD-like"/>
    <property type="match status" value="1"/>
</dbReference>